<dbReference type="RefSeq" id="WP_179357664.1">
    <property type="nucleotide sequence ID" value="NZ_CP058627.1"/>
</dbReference>
<dbReference type="PANTHER" id="PTHR30472:SF37">
    <property type="entry name" value="FE(3+) DICITRATE TRANSPORT SYSTEM PERMEASE PROTEIN FECD-RELATED"/>
    <property type="match status" value="1"/>
</dbReference>
<protein>
    <submittedName>
        <fullName evidence="9">Fe(3+)-hydroxamate ABC transporter permease FhuB</fullName>
    </submittedName>
</protein>
<keyword evidence="5 8" id="KW-0812">Transmembrane</keyword>
<evidence type="ECO:0000256" key="7">
    <source>
        <dbReference type="ARBA" id="ARBA00023136"/>
    </source>
</evidence>
<keyword evidence="3" id="KW-0813">Transport</keyword>
<feature type="transmembrane region" description="Helical" evidence="8">
    <location>
        <begin position="114"/>
        <end position="133"/>
    </location>
</feature>
<evidence type="ECO:0000313" key="9">
    <source>
        <dbReference type="EMBL" id="QLG87582.1"/>
    </source>
</evidence>
<evidence type="ECO:0000256" key="8">
    <source>
        <dbReference type="SAM" id="Phobius"/>
    </source>
</evidence>
<feature type="transmembrane region" description="Helical" evidence="8">
    <location>
        <begin position="241"/>
        <end position="260"/>
    </location>
</feature>
<sequence>MKYLTLPVLLAFALLLAVFHLQMATPLELAAQWRAIGSDDLGMDSIVFKYAHLPRTVLAIFLGVAMALSGSLLQQLTQNPLASPMTLGASAGAWCAIVLGGLLLPATWHLPIEWLAMGGSLFALLLVVSLAGWRQLHGLGALLAGTAVNLLLGSVAGIAVMMNDQYSRSLLVWGAGDMAQNDWYWVGWVLPRLLPALLVLPMLCRPLQLIQLGSDAATAAGLNVARFAILTSLLALWLNGLAISAVGMIGFISLLAPALARLLGAAKPAQCLMYSAVLGVITLLAADTLAMYVSSLLPELLPSSAAAGLLGAPVLVWLCLRQKMPDRVGGALAAMKVRRRVPLPVYLFLGLALMVLCAVLGRDVQGAWTLEWPDAGLWALRWPRLLAASAAGVGLAMAGLVLQRLLNNPLASPDLLGISSGASLGMLLGMALGVSQPWLMTSAGAALVLMVLCWLAPRQSPARLVLLGVGLSSLLEAVLQFVLAQGSNDSFKLLNWLAGSTYHTNAGDALALAAWVALLGLLILPASRVLALLGLGESHARATGLNVRRARALLFLLAGLLSLAISSQFGPLAFIGLVLPQLAIQLGARKVSTQLLLASLLGATLLALADFASRTLFFPMQLPVGALGSLSCGMLLVLALLTTRRGAP</sequence>
<dbReference type="EMBL" id="CP058627">
    <property type="protein sequence ID" value="QLG87582.1"/>
    <property type="molecule type" value="Genomic_DNA"/>
</dbReference>
<feature type="transmembrane region" description="Helical" evidence="8">
    <location>
        <begin position="624"/>
        <end position="642"/>
    </location>
</feature>
<evidence type="ECO:0000256" key="3">
    <source>
        <dbReference type="ARBA" id="ARBA00022448"/>
    </source>
</evidence>
<keyword evidence="7 8" id="KW-0472">Membrane</keyword>
<feature type="transmembrane region" description="Helical" evidence="8">
    <location>
        <begin position="382"/>
        <end position="402"/>
    </location>
</feature>
<feature type="transmembrane region" description="Helical" evidence="8">
    <location>
        <begin position="414"/>
        <end position="432"/>
    </location>
</feature>
<dbReference type="InterPro" id="IPR000522">
    <property type="entry name" value="ABC_transptr_permease_BtuC"/>
</dbReference>
<dbReference type="PANTHER" id="PTHR30472">
    <property type="entry name" value="FERRIC ENTEROBACTIN TRANSPORT SYSTEM PERMEASE PROTEIN"/>
    <property type="match status" value="1"/>
</dbReference>
<dbReference type="SUPFAM" id="SSF81345">
    <property type="entry name" value="ABC transporter involved in vitamin B12 uptake, BtuC"/>
    <property type="match status" value="2"/>
</dbReference>
<dbReference type="Gene3D" id="1.10.3470.10">
    <property type="entry name" value="ABC transporter involved in vitamin B12 uptake, BtuC"/>
    <property type="match status" value="2"/>
</dbReference>
<proteinExistence type="inferred from homology"/>
<feature type="transmembrane region" description="Helical" evidence="8">
    <location>
        <begin position="341"/>
        <end position="362"/>
    </location>
</feature>
<dbReference type="GO" id="GO:0005886">
    <property type="term" value="C:plasma membrane"/>
    <property type="evidence" value="ECO:0007669"/>
    <property type="project" value="UniProtKB-SubCell"/>
</dbReference>
<dbReference type="KEGG" id="chiz:HQ393_04555"/>
<dbReference type="AlphaFoldDB" id="A0A7H9BGP0"/>
<evidence type="ECO:0000256" key="4">
    <source>
        <dbReference type="ARBA" id="ARBA00022475"/>
    </source>
</evidence>
<feature type="transmembrane region" description="Helical" evidence="8">
    <location>
        <begin position="85"/>
        <end position="108"/>
    </location>
</feature>
<dbReference type="InterPro" id="IPR037294">
    <property type="entry name" value="ABC_BtuC-like"/>
</dbReference>
<comment type="similarity">
    <text evidence="2">Belongs to the binding-protein-dependent transport system permease family. FecCD subfamily.</text>
</comment>
<evidence type="ECO:0000256" key="1">
    <source>
        <dbReference type="ARBA" id="ARBA00004651"/>
    </source>
</evidence>
<keyword evidence="6 8" id="KW-1133">Transmembrane helix</keyword>
<feature type="transmembrane region" description="Helical" evidence="8">
    <location>
        <begin position="53"/>
        <end position="73"/>
    </location>
</feature>
<evidence type="ECO:0000256" key="6">
    <source>
        <dbReference type="ARBA" id="ARBA00022989"/>
    </source>
</evidence>
<feature type="transmembrane region" description="Helical" evidence="8">
    <location>
        <begin position="591"/>
        <end position="612"/>
    </location>
</feature>
<reference evidence="9 10" key="1">
    <citation type="submission" date="2020-07" db="EMBL/GenBank/DDBJ databases">
        <title>Complete genome sequence of Chitinibacter sp. 2T18.</title>
        <authorList>
            <person name="Bae J.-W."/>
            <person name="Choi J.-W."/>
        </authorList>
    </citation>
    <scope>NUCLEOTIDE SEQUENCE [LARGE SCALE GENOMIC DNA]</scope>
    <source>
        <strain evidence="9 10">2T18</strain>
    </source>
</reference>
<feature type="transmembrane region" description="Helical" evidence="8">
    <location>
        <begin position="552"/>
        <end position="579"/>
    </location>
</feature>
<feature type="transmembrane region" description="Helical" evidence="8">
    <location>
        <begin position="183"/>
        <end position="204"/>
    </location>
</feature>
<feature type="transmembrane region" description="Helical" evidence="8">
    <location>
        <begin position="464"/>
        <end position="483"/>
    </location>
</feature>
<dbReference type="CDD" id="cd06550">
    <property type="entry name" value="TM_ABC_iron-siderophores_like"/>
    <property type="match status" value="1"/>
</dbReference>
<dbReference type="Pfam" id="PF01032">
    <property type="entry name" value="FecCD"/>
    <property type="match status" value="2"/>
</dbReference>
<feature type="transmembrane region" description="Helical" evidence="8">
    <location>
        <begin position="300"/>
        <end position="320"/>
    </location>
</feature>
<organism evidence="9 10">
    <name type="scientific">Chitinibacter bivalviorum</name>
    <dbReference type="NCBI Taxonomy" id="2739434"/>
    <lineage>
        <taxon>Bacteria</taxon>
        <taxon>Pseudomonadati</taxon>
        <taxon>Pseudomonadota</taxon>
        <taxon>Betaproteobacteria</taxon>
        <taxon>Neisseriales</taxon>
        <taxon>Chitinibacteraceae</taxon>
        <taxon>Chitinibacter</taxon>
    </lineage>
</organism>
<feature type="transmembrane region" description="Helical" evidence="8">
    <location>
        <begin position="272"/>
        <end position="294"/>
    </location>
</feature>
<feature type="transmembrane region" description="Helical" evidence="8">
    <location>
        <begin position="438"/>
        <end position="457"/>
    </location>
</feature>
<evidence type="ECO:0000256" key="5">
    <source>
        <dbReference type="ARBA" id="ARBA00022692"/>
    </source>
</evidence>
<feature type="transmembrane region" description="Helical" evidence="8">
    <location>
        <begin position="140"/>
        <end position="163"/>
    </location>
</feature>
<name>A0A7H9BGP0_9NEIS</name>
<evidence type="ECO:0000313" key="10">
    <source>
        <dbReference type="Proteomes" id="UP000509597"/>
    </source>
</evidence>
<evidence type="ECO:0000256" key="2">
    <source>
        <dbReference type="ARBA" id="ARBA00007935"/>
    </source>
</evidence>
<accession>A0A7H9BGP0</accession>
<dbReference type="GO" id="GO:0022857">
    <property type="term" value="F:transmembrane transporter activity"/>
    <property type="evidence" value="ECO:0007669"/>
    <property type="project" value="InterPro"/>
</dbReference>
<dbReference type="GO" id="GO:0033214">
    <property type="term" value="P:siderophore-iron import into cell"/>
    <property type="evidence" value="ECO:0007669"/>
    <property type="project" value="TreeGrafter"/>
</dbReference>
<dbReference type="Proteomes" id="UP000509597">
    <property type="component" value="Chromosome"/>
</dbReference>
<dbReference type="NCBIfam" id="NF007866">
    <property type="entry name" value="PRK10577.1-2"/>
    <property type="match status" value="1"/>
</dbReference>
<keyword evidence="4" id="KW-1003">Cell membrane</keyword>
<feature type="transmembrane region" description="Helical" evidence="8">
    <location>
        <begin position="216"/>
        <end position="235"/>
    </location>
</feature>
<comment type="subcellular location">
    <subcellularLocation>
        <location evidence="1">Cell membrane</location>
        <topology evidence="1">Multi-pass membrane protein</topology>
    </subcellularLocation>
</comment>
<keyword evidence="10" id="KW-1185">Reference proteome</keyword>
<feature type="transmembrane region" description="Helical" evidence="8">
    <location>
        <begin position="509"/>
        <end position="531"/>
    </location>
</feature>
<gene>
    <name evidence="9" type="primary">fhuB</name>
    <name evidence="9" type="ORF">HQ393_04555</name>
</gene>